<keyword evidence="1 2" id="KW-0732">Signal</keyword>
<name>A0ABV7L7L4_9PROT</name>
<dbReference type="RefSeq" id="WP_379905896.1">
    <property type="nucleotide sequence ID" value="NZ_JBHRTR010000048.1"/>
</dbReference>
<dbReference type="NCBIfam" id="NF037995">
    <property type="entry name" value="TRAP_S1"/>
    <property type="match status" value="1"/>
</dbReference>
<reference evidence="4" key="1">
    <citation type="journal article" date="2019" name="Int. J. Syst. Evol. Microbiol.">
        <title>The Global Catalogue of Microorganisms (GCM) 10K type strain sequencing project: providing services to taxonomists for standard genome sequencing and annotation.</title>
        <authorList>
            <consortium name="The Broad Institute Genomics Platform"/>
            <consortium name="The Broad Institute Genome Sequencing Center for Infectious Disease"/>
            <person name="Wu L."/>
            <person name="Ma J."/>
        </authorList>
    </citation>
    <scope>NUCLEOTIDE SEQUENCE [LARGE SCALE GENOMIC DNA]</scope>
    <source>
        <strain evidence="4">KCTC 42964</strain>
    </source>
</reference>
<dbReference type="EMBL" id="JBHRTR010000048">
    <property type="protein sequence ID" value="MFC3230588.1"/>
    <property type="molecule type" value="Genomic_DNA"/>
</dbReference>
<keyword evidence="4" id="KW-1185">Reference proteome</keyword>
<dbReference type="Pfam" id="PF03480">
    <property type="entry name" value="DctP"/>
    <property type="match status" value="1"/>
</dbReference>
<sequence length="359" mass="37975">MIQYAKRFVLPATMAAGILAGAMAPAAAQDVERFTVTAGHPPVFSWVRLIDEYVIPETDKRLEAAGNPVKIDWTTAYGGTLAKIGAESDAIRSGVSDMGIVAFIFEAAKFPLEQVTLFAPFATDDIRKIGTAIEQVRGQTPAMQEAWKQANAECLGAAAIDTYQLVTKFPVSSIDDLEGKKILAPGPAANWIKGTGAIGVAGNLTTYYNDLKTGVADGVIVSAAPAFAIKLHEVAPHVTKVNIGAQSTGCLAISADRLAALPPEAQKIIREVGAGYTEKFAEVQMATAEAAMEGMKAGGATISELSPEERARWANALPPIGKEWAEEMASRGLPGQEVMAAYIDALEAQGVEMPRDWSK</sequence>
<feature type="signal peptide" evidence="2">
    <location>
        <begin position="1"/>
        <end position="28"/>
    </location>
</feature>
<evidence type="ECO:0000256" key="1">
    <source>
        <dbReference type="ARBA" id="ARBA00022729"/>
    </source>
</evidence>
<dbReference type="InterPro" id="IPR018389">
    <property type="entry name" value="DctP_fam"/>
</dbReference>
<dbReference type="CDD" id="cd13666">
    <property type="entry name" value="PBP2_TRAP_DctP_like_1"/>
    <property type="match status" value="1"/>
</dbReference>
<evidence type="ECO:0000256" key="2">
    <source>
        <dbReference type="SAM" id="SignalP"/>
    </source>
</evidence>
<dbReference type="Proteomes" id="UP001595528">
    <property type="component" value="Unassembled WGS sequence"/>
</dbReference>
<evidence type="ECO:0000313" key="3">
    <source>
        <dbReference type="EMBL" id="MFC3230588.1"/>
    </source>
</evidence>
<accession>A0ABV7L7L4</accession>
<evidence type="ECO:0000313" key="4">
    <source>
        <dbReference type="Proteomes" id="UP001595528"/>
    </source>
</evidence>
<comment type="caution">
    <text evidence="3">The sequence shown here is derived from an EMBL/GenBank/DDBJ whole genome shotgun (WGS) entry which is preliminary data.</text>
</comment>
<feature type="chain" id="PRO_5046241134" evidence="2">
    <location>
        <begin position="29"/>
        <end position="359"/>
    </location>
</feature>
<gene>
    <name evidence="3" type="ORF">ACFOGJ_25290</name>
</gene>
<dbReference type="Gene3D" id="3.40.190.170">
    <property type="entry name" value="Bacterial extracellular solute-binding protein, family 7"/>
    <property type="match status" value="1"/>
</dbReference>
<dbReference type="InterPro" id="IPR038404">
    <property type="entry name" value="TRAP_DctP_sf"/>
</dbReference>
<dbReference type="PANTHER" id="PTHR33376:SF15">
    <property type="entry name" value="BLL6794 PROTEIN"/>
    <property type="match status" value="1"/>
</dbReference>
<protein>
    <submittedName>
        <fullName evidence="3">C4-dicarboxylate TRAP transporter substrate-binding protein</fullName>
    </submittedName>
</protein>
<dbReference type="PANTHER" id="PTHR33376">
    <property type="match status" value="1"/>
</dbReference>
<organism evidence="3 4">
    <name type="scientific">Marinibaculum pumilum</name>
    <dbReference type="NCBI Taxonomy" id="1766165"/>
    <lineage>
        <taxon>Bacteria</taxon>
        <taxon>Pseudomonadati</taxon>
        <taxon>Pseudomonadota</taxon>
        <taxon>Alphaproteobacteria</taxon>
        <taxon>Rhodospirillales</taxon>
        <taxon>Rhodospirillaceae</taxon>
        <taxon>Marinibaculum</taxon>
    </lineage>
</organism>
<proteinExistence type="predicted"/>